<dbReference type="Proteomes" id="UP000260680">
    <property type="component" value="Unassembled WGS sequence"/>
</dbReference>
<dbReference type="RefSeq" id="WP_117418271.1">
    <property type="nucleotide sequence ID" value="NZ_QOHO01000057.1"/>
</dbReference>
<dbReference type="InterPro" id="IPR026325">
    <property type="entry name" value="DUF932"/>
</dbReference>
<dbReference type="OrthoDB" id="2679764at2"/>
<reference evidence="1 2" key="1">
    <citation type="submission" date="2018-07" db="EMBL/GenBank/DDBJ databases">
        <title>New species, Clostridium PI-S10-A1B.</title>
        <authorList>
            <person name="Krishna G."/>
            <person name="Summeta K."/>
            <person name="Shikha S."/>
            <person name="Prabhu P.B."/>
            <person name="Suresh K."/>
        </authorList>
    </citation>
    <scope>NUCLEOTIDE SEQUENCE [LARGE SCALE GENOMIC DNA]</scope>
    <source>
        <strain evidence="1 2">PI-S10-A1B</strain>
    </source>
</reference>
<accession>A0A3E2N9B7</accession>
<protein>
    <submittedName>
        <fullName evidence="1">DUF932 domain-containing protein</fullName>
    </submittedName>
</protein>
<dbReference type="EMBL" id="QOHO01000057">
    <property type="protein sequence ID" value="RFZ77608.1"/>
    <property type="molecule type" value="Genomic_DNA"/>
</dbReference>
<name>A0A3E2N9B7_9FIRM</name>
<dbReference type="AlphaFoldDB" id="A0A3E2N9B7"/>
<gene>
    <name evidence="1" type="ORF">DS742_17485</name>
</gene>
<comment type="caution">
    <text evidence="1">The sequence shown here is derived from an EMBL/GenBank/DDBJ whole genome shotgun (WGS) entry which is preliminary data.</text>
</comment>
<proteinExistence type="predicted"/>
<sequence>MKTGLSLMEMATEIERQSKLKEDYLVDTRCLKLEPYDSDLYLHMYDNGVEHIEPLGLNQIAHRQIGTHLKIPAVYYDRMQNQNPELLAENVNAWFEQEPSKRLVRTLGGTARAFLSNRYRCIDNLGIAEAVLPILMSMEDARFESCEITESRMYLKVVNPRLEAEVTPGDIVQAGVIISNSEVGLGSVSIQPLVYRLVCKNGMVINDAQTRRNHVGRINNAEENILLYSDETLAADDHAFVLKIQDTVRSAVEETRFSRVVGMMQQAKGAHMNTADIPGIVKLTSREFRITDEESTGILQHLIEGNDLTLYGLSNAVTRHSQDVESYDRATELESIGYTILSMQPAIWNRLNQVALAA</sequence>
<evidence type="ECO:0000313" key="1">
    <source>
        <dbReference type="EMBL" id="RFZ77608.1"/>
    </source>
</evidence>
<evidence type="ECO:0000313" key="2">
    <source>
        <dbReference type="Proteomes" id="UP000260680"/>
    </source>
</evidence>
<dbReference type="Pfam" id="PF06067">
    <property type="entry name" value="DUF932"/>
    <property type="match status" value="1"/>
</dbReference>
<organism evidence="1 2">
    <name type="scientific">Lacrimispora amygdalina</name>
    <dbReference type="NCBI Taxonomy" id="253257"/>
    <lineage>
        <taxon>Bacteria</taxon>
        <taxon>Bacillati</taxon>
        <taxon>Bacillota</taxon>
        <taxon>Clostridia</taxon>
        <taxon>Lachnospirales</taxon>
        <taxon>Lachnospiraceae</taxon>
        <taxon>Lacrimispora</taxon>
    </lineage>
</organism>